<proteinExistence type="predicted"/>
<keyword evidence="1" id="KW-0732">Signal</keyword>
<dbReference type="AlphaFoldDB" id="A0A2M4C8R4"/>
<sequence>MGYPFLAPFALLAIVRSQVTPAQPPPGAARGITRAVLESLDYTDTDLDSKTACRAGQLLRLPPRLPPPLNRRSMNCVALDVDVAVAAVAAVAAAAAVVGIEP</sequence>
<accession>A0A2M4C8R4</accession>
<protein>
    <submittedName>
        <fullName evidence="2">Putative secreted protein</fullName>
    </submittedName>
</protein>
<dbReference type="EMBL" id="GGFJ01012494">
    <property type="protein sequence ID" value="MBW61635.1"/>
    <property type="molecule type" value="Transcribed_RNA"/>
</dbReference>
<evidence type="ECO:0000256" key="1">
    <source>
        <dbReference type="SAM" id="SignalP"/>
    </source>
</evidence>
<reference evidence="2" key="1">
    <citation type="submission" date="2018-01" db="EMBL/GenBank/DDBJ databases">
        <title>An insight into the sialome of Amazonian anophelines.</title>
        <authorList>
            <person name="Ribeiro J.M."/>
            <person name="Scarpassa V."/>
            <person name="Calvo E."/>
        </authorList>
    </citation>
    <scope>NUCLEOTIDE SEQUENCE</scope>
    <source>
        <tissue evidence="2">Salivary glands</tissue>
    </source>
</reference>
<evidence type="ECO:0000313" key="2">
    <source>
        <dbReference type="EMBL" id="MBW61635.1"/>
    </source>
</evidence>
<organism evidence="2">
    <name type="scientific">Anopheles marajoara</name>
    <dbReference type="NCBI Taxonomy" id="58244"/>
    <lineage>
        <taxon>Eukaryota</taxon>
        <taxon>Metazoa</taxon>
        <taxon>Ecdysozoa</taxon>
        <taxon>Arthropoda</taxon>
        <taxon>Hexapoda</taxon>
        <taxon>Insecta</taxon>
        <taxon>Pterygota</taxon>
        <taxon>Neoptera</taxon>
        <taxon>Endopterygota</taxon>
        <taxon>Diptera</taxon>
        <taxon>Nematocera</taxon>
        <taxon>Culicoidea</taxon>
        <taxon>Culicidae</taxon>
        <taxon>Anophelinae</taxon>
        <taxon>Anopheles</taxon>
    </lineage>
</organism>
<feature type="chain" id="PRO_5014630293" evidence="1">
    <location>
        <begin position="23"/>
        <end position="102"/>
    </location>
</feature>
<feature type="signal peptide" evidence="1">
    <location>
        <begin position="1"/>
        <end position="22"/>
    </location>
</feature>
<name>A0A2M4C8R4_9DIPT</name>